<dbReference type="Proteomes" id="UP000013131">
    <property type="component" value="Unassembled WGS sequence"/>
</dbReference>
<sequence>MHIIKKKRWNKKFLVIMPFLTFLPLVSLSCVTKENINKNNADININKSQKEEAKNNKETNWNTFLKYEYIDLLLRLNFENKEERDKYIESQKKRDEAYLNEIKEALYYTNAVALSHHVTDNVVYEEFSSKLDKLFTEDWLWFLFNLDRFTFINYEVFNGFKGEFDHLNEDLQKNAQKLGAFNRPKTNQIYSYAVWNNKPDTYNDWIKEVHFITKEGIIFKADLKKDKKTKKISTTIFRYSYIYPDLFNNEKRIKDDFDLGRYVSVLKKGEGVLSKDGNKREGSAEKILFDETFGGEPLRYTIVDIDNKEASKS</sequence>
<evidence type="ECO:0000313" key="3">
    <source>
        <dbReference type="Proteomes" id="UP000013131"/>
    </source>
</evidence>
<accession>N9V1P3</accession>
<dbReference type="STRING" id="1188233.MAU_0090"/>
<keyword evidence="1" id="KW-0732">Signal</keyword>
<proteinExistence type="predicted"/>
<feature type="signal peptide" evidence="1">
    <location>
        <begin position="1"/>
        <end position="29"/>
    </location>
</feature>
<dbReference type="NCBIfam" id="TIGR04313">
    <property type="entry name" value="aro_clust_Mycop"/>
    <property type="match status" value="1"/>
</dbReference>
<evidence type="ECO:0000256" key="1">
    <source>
        <dbReference type="SAM" id="SignalP"/>
    </source>
</evidence>
<dbReference type="PROSITE" id="PS51257">
    <property type="entry name" value="PROKAR_LIPOPROTEIN"/>
    <property type="match status" value="1"/>
</dbReference>
<gene>
    <name evidence="2" type="ORF">MAU_0090</name>
</gene>
<protein>
    <recommendedName>
        <fullName evidence="4">Lipoprotein</fullName>
    </recommendedName>
</protein>
<dbReference type="InterPro" id="IPR027593">
    <property type="entry name" value="Aro_clust"/>
</dbReference>
<dbReference type="AlphaFoldDB" id="N9V1P3"/>
<feature type="chain" id="PRO_5004155036" description="Lipoprotein" evidence="1">
    <location>
        <begin position="30"/>
        <end position="313"/>
    </location>
</feature>
<keyword evidence="3" id="KW-1185">Reference proteome</keyword>
<dbReference type="PATRIC" id="fig|1188233.3.peg.9"/>
<evidence type="ECO:0000313" key="2">
    <source>
        <dbReference type="EMBL" id="ENY69297.1"/>
    </source>
</evidence>
<dbReference type="eggNOG" id="ENOG50349EE">
    <property type="taxonomic scope" value="Bacteria"/>
</dbReference>
<evidence type="ECO:0008006" key="4">
    <source>
        <dbReference type="Google" id="ProtNLM"/>
    </source>
</evidence>
<comment type="caution">
    <text evidence="2">The sequence shown here is derived from an EMBL/GenBank/DDBJ whole genome shotgun (WGS) entry which is preliminary data.</text>
</comment>
<reference evidence="2 3" key="1">
    <citation type="journal article" date="2013" name="Genome Announc.">
        <title>Draft Genome Sequences of Mycoplasma auris and Mycoplasma yeatsii, Two Species of the Ear Canal of Caprinae.</title>
        <authorList>
            <person name="Dordet-Frisoni E."/>
            <person name="Baranowski E."/>
            <person name="Barre A."/>
            <person name="Blanchard A."/>
            <person name="Breton M."/>
            <person name="Couture C."/>
            <person name="Dupuy V."/>
            <person name="Gaurivaud P."/>
            <person name="Jacob D."/>
            <person name="Lemaitre C."/>
            <person name="Manso-Silvan L."/>
            <person name="Nikolski M."/>
            <person name="Nouvel L.X."/>
            <person name="Poumarat F."/>
            <person name="Sirand-Pugnet P."/>
            <person name="Thebault P."/>
            <person name="Theil S."/>
            <person name="Thiaucourt F."/>
            <person name="Citti C."/>
            <person name="Tardy F."/>
        </authorList>
    </citation>
    <scope>NUCLEOTIDE SEQUENCE [LARGE SCALE GENOMIC DNA]</scope>
    <source>
        <strain evidence="2 3">15026</strain>
    </source>
</reference>
<name>N9V1P3_9BACT</name>
<organism evidence="2 3">
    <name type="scientific">Metamycoplasma auris 15026</name>
    <dbReference type="NCBI Taxonomy" id="1188233"/>
    <lineage>
        <taxon>Bacteria</taxon>
        <taxon>Bacillati</taxon>
        <taxon>Mycoplasmatota</taxon>
        <taxon>Mycoplasmoidales</taxon>
        <taxon>Metamycoplasmataceae</taxon>
        <taxon>Metamycoplasma</taxon>
    </lineage>
</organism>
<dbReference type="OrthoDB" id="398178at2"/>
<dbReference type="EMBL" id="AORI01000001">
    <property type="protein sequence ID" value="ENY69297.1"/>
    <property type="molecule type" value="Genomic_DNA"/>
</dbReference>